<dbReference type="Gene3D" id="3.40.50.1820">
    <property type="entry name" value="alpha/beta hydrolase"/>
    <property type="match status" value="1"/>
</dbReference>
<dbReference type="OrthoDB" id="7165362at2"/>
<protein>
    <submittedName>
        <fullName evidence="1">Biotin synthase</fullName>
    </submittedName>
</protein>
<sequence length="213" mass="24145">MTPKLYFAHGWSFEASFWHPVMKHLSDFSALYTDEGYFKSSKEYPAFPDEVFFAIGHSAGSFFLFEHIPPQCAGIILFNGFSRFSSDGTFPHGVSPRVLTRMQKQLLHNPQEVLHSFRQRCGDHTAIPPTLNVHNLSQGLADLAEKDYRPQAEHWLDKTHWMTGKDDPFSVTQNSFTKAGKIVEGGHLLPLERPELCASFIRNVIANNDPNIP</sequence>
<proteinExistence type="predicted"/>
<keyword evidence="2" id="KW-1185">Reference proteome</keyword>
<evidence type="ECO:0000313" key="2">
    <source>
        <dbReference type="Proteomes" id="UP000316313"/>
    </source>
</evidence>
<reference evidence="1 2" key="1">
    <citation type="submission" date="2019-03" db="EMBL/GenBank/DDBJ databases">
        <title>The complete genome sequence of Swingsia samuiensis NBRC107927(T).</title>
        <authorList>
            <person name="Chua K.-O."/>
            <person name="Chan K.-G."/>
            <person name="See-Too W.-S."/>
        </authorList>
    </citation>
    <scope>NUCLEOTIDE SEQUENCE [LARGE SCALE GENOMIC DNA]</scope>
    <source>
        <strain evidence="1 2">AH83</strain>
    </source>
</reference>
<dbReference type="RefSeq" id="WP_141460735.1">
    <property type="nucleotide sequence ID" value="NZ_CP038141.1"/>
</dbReference>
<dbReference type="KEGG" id="ssam:E3D00_05685"/>
<dbReference type="InterPro" id="IPR029058">
    <property type="entry name" value="AB_hydrolase_fold"/>
</dbReference>
<dbReference type="Proteomes" id="UP000316313">
    <property type="component" value="Chromosome"/>
</dbReference>
<evidence type="ECO:0000313" key="1">
    <source>
        <dbReference type="EMBL" id="QDH17112.1"/>
    </source>
</evidence>
<organism evidence="1 2">
    <name type="scientific">Swingsia samuiensis</name>
    <dbReference type="NCBI Taxonomy" id="1293412"/>
    <lineage>
        <taxon>Bacteria</taxon>
        <taxon>Pseudomonadati</taxon>
        <taxon>Pseudomonadota</taxon>
        <taxon>Alphaproteobacteria</taxon>
        <taxon>Acetobacterales</taxon>
        <taxon>Acetobacteraceae</taxon>
        <taxon>Swingsia</taxon>
    </lineage>
</organism>
<gene>
    <name evidence="1" type="ORF">E3D00_05685</name>
</gene>
<dbReference type="EMBL" id="CP038141">
    <property type="protein sequence ID" value="QDH17112.1"/>
    <property type="molecule type" value="Genomic_DNA"/>
</dbReference>
<dbReference type="AlphaFoldDB" id="A0A4Y6UHX3"/>
<accession>A0A4Y6UHX3</accession>
<dbReference type="SUPFAM" id="SSF53474">
    <property type="entry name" value="alpha/beta-Hydrolases"/>
    <property type="match status" value="1"/>
</dbReference>
<name>A0A4Y6UHX3_9PROT</name>